<proteinExistence type="predicted"/>
<sequence>MHETSWMLKAHHVQLLRSVWILQFLKTRWDSNRSVFVPVSNSQLLSF</sequence>
<dbReference type="AlphaFoldDB" id="A0A0A8Z198"/>
<reference evidence="1" key="1">
    <citation type="submission" date="2014-09" db="EMBL/GenBank/DDBJ databases">
        <authorList>
            <person name="Magalhaes I.L.F."/>
            <person name="Oliveira U."/>
            <person name="Santos F.R."/>
            <person name="Vidigal T.H.D.A."/>
            <person name="Brescovit A.D."/>
            <person name="Santos A.J."/>
        </authorList>
    </citation>
    <scope>NUCLEOTIDE SEQUENCE</scope>
    <source>
        <tissue evidence="1">Shoot tissue taken approximately 20 cm above the soil surface</tissue>
    </source>
</reference>
<dbReference type="EMBL" id="GBRH01264736">
    <property type="protein sequence ID" value="JAD33159.1"/>
    <property type="molecule type" value="Transcribed_RNA"/>
</dbReference>
<organism evidence="1">
    <name type="scientific">Arundo donax</name>
    <name type="common">Giant reed</name>
    <name type="synonym">Donax arundinaceus</name>
    <dbReference type="NCBI Taxonomy" id="35708"/>
    <lineage>
        <taxon>Eukaryota</taxon>
        <taxon>Viridiplantae</taxon>
        <taxon>Streptophyta</taxon>
        <taxon>Embryophyta</taxon>
        <taxon>Tracheophyta</taxon>
        <taxon>Spermatophyta</taxon>
        <taxon>Magnoliopsida</taxon>
        <taxon>Liliopsida</taxon>
        <taxon>Poales</taxon>
        <taxon>Poaceae</taxon>
        <taxon>PACMAD clade</taxon>
        <taxon>Arundinoideae</taxon>
        <taxon>Arundineae</taxon>
        <taxon>Arundo</taxon>
    </lineage>
</organism>
<evidence type="ECO:0000313" key="1">
    <source>
        <dbReference type="EMBL" id="JAD33159.1"/>
    </source>
</evidence>
<name>A0A0A8Z198_ARUDO</name>
<accession>A0A0A8Z198</accession>
<protein>
    <submittedName>
        <fullName evidence="1">Uncharacterized protein</fullName>
    </submittedName>
</protein>
<reference evidence="1" key="2">
    <citation type="journal article" date="2015" name="Data Brief">
        <title>Shoot transcriptome of the giant reed, Arundo donax.</title>
        <authorList>
            <person name="Barrero R.A."/>
            <person name="Guerrero F.D."/>
            <person name="Moolhuijzen P."/>
            <person name="Goolsby J.A."/>
            <person name="Tidwell J."/>
            <person name="Bellgard S.E."/>
            <person name="Bellgard M.I."/>
        </authorList>
    </citation>
    <scope>NUCLEOTIDE SEQUENCE</scope>
    <source>
        <tissue evidence="1">Shoot tissue taken approximately 20 cm above the soil surface</tissue>
    </source>
</reference>